<proteinExistence type="predicted"/>
<comment type="caution">
    <text evidence="1">The sequence shown here is derived from an EMBL/GenBank/DDBJ whole genome shotgun (WGS) entry which is preliminary data.</text>
</comment>
<sequence length="85" mass="9791">MENIRYHYSGLQYLVGLFLQHPLAPEEIEAQGRADKNTDKKAFIGFNKMDYVVHFYVRSLRKFRNTGQDDELVNLPLSSCSGLPV</sequence>
<gene>
    <name evidence="1" type="ORF">TNCV_26161</name>
</gene>
<accession>A0A8X7BDA1</accession>
<dbReference type="EMBL" id="BMAU01021375">
    <property type="protein sequence ID" value="GFY26419.1"/>
    <property type="molecule type" value="Genomic_DNA"/>
</dbReference>
<keyword evidence="2" id="KW-1185">Reference proteome</keyword>
<evidence type="ECO:0000313" key="2">
    <source>
        <dbReference type="Proteomes" id="UP000887159"/>
    </source>
</evidence>
<dbReference type="AlphaFoldDB" id="A0A8X7BDA1"/>
<dbReference type="Proteomes" id="UP000887159">
    <property type="component" value="Unassembled WGS sequence"/>
</dbReference>
<organism evidence="1 2">
    <name type="scientific">Trichonephila clavipes</name>
    <name type="common">Golden silk orbweaver</name>
    <name type="synonym">Nephila clavipes</name>
    <dbReference type="NCBI Taxonomy" id="2585209"/>
    <lineage>
        <taxon>Eukaryota</taxon>
        <taxon>Metazoa</taxon>
        <taxon>Ecdysozoa</taxon>
        <taxon>Arthropoda</taxon>
        <taxon>Chelicerata</taxon>
        <taxon>Arachnida</taxon>
        <taxon>Araneae</taxon>
        <taxon>Araneomorphae</taxon>
        <taxon>Entelegynae</taxon>
        <taxon>Araneoidea</taxon>
        <taxon>Nephilidae</taxon>
        <taxon>Trichonephila</taxon>
    </lineage>
</organism>
<evidence type="ECO:0000313" key="1">
    <source>
        <dbReference type="EMBL" id="GFY26419.1"/>
    </source>
</evidence>
<reference evidence="1" key="1">
    <citation type="submission" date="2020-08" db="EMBL/GenBank/DDBJ databases">
        <title>Multicomponent nature underlies the extraordinary mechanical properties of spider dragline silk.</title>
        <authorList>
            <person name="Kono N."/>
            <person name="Nakamura H."/>
            <person name="Mori M."/>
            <person name="Yoshida Y."/>
            <person name="Ohtoshi R."/>
            <person name="Malay A.D."/>
            <person name="Moran D.A.P."/>
            <person name="Tomita M."/>
            <person name="Numata K."/>
            <person name="Arakawa K."/>
        </authorList>
    </citation>
    <scope>NUCLEOTIDE SEQUENCE</scope>
</reference>
<name>A0A8X7BDA1_TRICX</name>
<protein>
    <submittedName>
        <fullName evidence="1">Uncharacterized protein</fullName>
    </submittedName>
</protein>